<reference evidence="1" key="1">
    <citation type="journal article" date="2023" name="bioRxiv">
        <title>Improved chromosome-level genome assembly for marigold (Tagetes erecta).</title>
        <authorList>
            <person name="Jiang F."/>
            <person name="Yuan L."/>
            <person name="Wang S."/>
            <person name="Wang H."/>
            <person name="Xu D."/>
            <person name="Wang A."/>
            <person name="Fan W."/>
        </authorList>
    </citation>
    <scope>NUCLEOTIDE SEQUENCE</scope>
    <source>
        <strain evidence="1">WSJ</strain>
        <tissue evidence="1">Leaf</tissue>
    </source>
</reference>
<evidence type="ECO:0000313" key="2">
    <source>
        <dbReference type="Proteomes" id="UP001229421"/>
    </source>
</evidence>
<dbReference type="SUPFAM" id="SSF56784">
    <property type="entry name" value="HAD-like"/>
    <property type="match status" value="1"/>
</dbReference>
<dbReference type="PANTHER" id="PTHR20889:SF19">
    <property type="entry name" value="THIAMINE PHOSPHATE PHOSPHATASE-LIKE PROTEIN"/>
    <property type="match status" value="1"/>
</dbReference>
<evidence type="ECO:0000313" key="1">
    <source>
        <dbReference type="EMBL" id="KAK1407787.1"/>
    </source>
</evidence>
<dbReference type="InterPro" id="IPR023214">
    <property type="entry name" value="HAD_sf"/>
</dbReference>
<name>A0AAD8JS84_TARER</name>
<dbReference type="GO" id="GO:0016791">
    <property type="term" value="F:phosphatase activity"/>
    <property type="evidence" value="ECO:0007669"/>
    <property type="project" value="InterPro"/>
</dbReference>
<proteinExistence type="predicted"/>
<gene>
    <name evidence="1" type="ORF">QVD17_39414</name>
</gene>
<protein>
    <submittedName>
        <fullName evidence="1">Uncharacterized protein</fullName>
    </submittedName>
</protein>
<sequence>MVSKITFSFHFISFSNFQFSKLGRAGDRMMEEQGTTIEDITNCLELDPQIISAIRSAHTHGCDLKLLSDANHFFIQTILKNHGIYDCFSDIITNPTFVDQQARLRILPYHGSAHGCDLCPPNLS</sequence>
<dbReference type="Pfam" id="PF06888">
    <property type="entry name" value="Put_Phosphatase"/>
    <property type="match status" value="1"/>
</dbReference>
<comment type="caution">
    <text evidence="1">The sequence shown here is derived from an EMBL/GenBank/DDBJ whole genome shotgun (WGS) entry which is preliminary data.</text>
</comment>
<accession>A0AAD8JS84</accession>
<dbReference type="InterPro" id="IPR036412">
    <property type="entry name" value="HAD-like_sf"/>
</dbReference>
<dbReference type="Proteomes" id="UP001229421">
    <property type="component" value="Unassembled WGS sequence"/>
</dbReference>
<organism evidence="1 2">
    <name type="scientific">Tagetes erecta</name>
    <name type="common">African marigold</name>
    <dbReference type="NCBI Taxonomy" id="13708"/>
    <lineage>
        <taxon>Eukaryota</taxon>
        <taxon>Viridiplantae</taxon>
        <taxon>Streptophyta</taxon>
        <taxon>Embryophyta</taxon>
        <taxon>Tracheophyta</taxon>
        <taxon>Spermatophyta</taxon>
        <taxon>Magnoliopsida</taxon>
        <taxon>eudicotyledons</taxon>
        <taxon>Gunneridae</taxon>
        <taxon>Pentapetalae</taxon>
        <taxon>asterids</taxon>
        <taxon>campanulids</taxon>
        <taxon>Asterales</taxon>
        <taxon>Asteraceae</taxon>
        <taxon>Asteroideae</taxon>
        <taxon>Heliantheae alliance</taxon>
        <taxon>Tageteae</taxon>
        <taxon>Tagetes</taxon>
    </lineage>
</organism>
<keyword evidence="2" id="KW-1185">Reference proteome</keyword>
<dbReference type="EMBL" id="JAUHHV010000011">
    <property type="protein sequence ID" value="KAK1407787.1"/>
    <property type="molecule type" value="Genomic_DNA"/>
</dbReference>
<dbReference type="InterPro" id="IPR016965">
    <property type="entry name" value="Pase_PHOSPHO-typ"/>
</dbReference>
<dbReference type="PANTHER" id="PTHR20889">
    <property type="entry name" value="PHOSPHATASE, ORPHAN 1, 2"/>
    <property type="match status" value="1"/>
</dbReference>
<dbReference type="AlphaFoldDB" id="A0AAD8JS84"/>
<dbReference type="Gene3D" id="3.40.50.1000">
    <property type="entry name" value="HAD superfamily/HAD-like"/>
    <property type="match status" value="1"/>
</dbReference>